<dbReference type="Pfam" id="PF02661">
    <property type="entry name" value="Fic"/>
    <property type="match status" value="1"/>
</dbReference>
<keyword evidence="10" id="KW-0131">Cell cycle</keyword>
<dbReference type="Gene3D" id="1.10.3290.10">
    <property type="entry name" value="Fido-like domain"/>
    <property type="match status" value="1"/>
</dbReference>
<protein>
    <recommendedName>
        <fullName evidence="5">protein adenylyltransferase</fullName>
        <ecNumber evidence="5">2.7.7.108</ecNumber>
    </recommendedName>
</protein>
<dbReference type="PANTHER" id="PTHR39560:SF1">
    <property type="entry name" value="PROTEIN ADENYLYLTRANSFERASE FIC-RELATED"/>
    <property type="match status" value="1"/>
</dbReference>
<dbReference type="EC" id="2.7.7.108" evidence="5"/>
<keyword evidence="11" id="KW-1185">Reference proteome</keyword>
<keyword evidence="1" id="KW-0808">Transferase</keyword>
<keyword evidence="2" id="KW-0548">Nucleotidyltransferase</keyword>
<gene>
    <name evidence="10" type="ORF">CTER_0858</name>
</gene>
<name>S0FVF9_RUMCE</name>
<evidence type="ECO:0000256" key="6">
    <source>
        <dbReference type="ARBA" id="ARBA00047939"/>
    </source>
</evidence>
<feature type="domain" description="Fido" evidence="9">
    <location>
        <begin position="48"/>
        <end position="196"/>
    </location>
</feature>
<dbReference type="EMBL" id="AORV01000021">
    <property type="protein sequence ID" value="EMS73154.1"/>
    <property type="molecule type" value="Genomic_DNA"/>
</dbReference>
<sequence length="244" mass="28663">MNDPYLYKDSSVLRNLFNIHDEKELDIAEAELSQANMMLLYEQGFDDFSTQGIKTIHKVLFEDVYDWSGKFRTINIQKREPLLAGISVWYADSDNIKKDLDSAWKAIKKVQWGRLSREEFAVQIARLFPALWQAHPFREGNTRTIVMLMTFFVEHYDYYFDKELLAASAGYVRNAFVMASLGQYSEYEHLEKILLDAICTEAIEYKDDLDQEESLPQGEKSEKYKTDYKPVAHEYRADDEEKEK</sequence>
<dbReference type="GO" id="GO:0005524">
    <property type="term" value="F:ATP binding"/>
    <property type="evidence" value="ECO:0007669"/>
    <property type="project" value="UniProtKB-KW"/>
</dbReference>
<comment type="catalytic activity">
    <reaction evidence="6">
        <text>L-threonyl-[protein] + ATP = 3-O-(5'-adenylyl)-L-threonyl-[protein] + diphosphate</text>
        <dbReference type="Rhea" id="RHEA:54292"/>
        <dbReference type="Rhea" id="RHEA-COMP:11060"/>
        <dbReference type="Rhea" id="RHEA-COMP:13847"/>
        <dbReference type="ChEBI" id="CHEBI:30013"/>
        <dbReference type="ChEBI" id="CHEBI:30616"/>
        <dbReference type="ChEBI" id="CHEBI:33019"/>
        <dbReference type="ChEBI" id="CHEBI:138113"/>
        <dbReference type="EC" id="2.7.7.108"/>
    </reaction>
</comment>
<dbReference type="Proteomes" id="UP000014155">
    <property type="component" value="Unassembled WGS sequence"/>
</dbReference>
<feature type="region of interest" description="Disordered" evidence="8">
    <location>
        <begin position="209"/>
        <end position="244"/>
    </location>
</feature>
<dbReference type="PROSITE" id="PS51459">
    <property type="entry name" value="FIDO"/>
    <property type="match status" value="1"/>
</dbReference>
<organism evidence="10 11">
    <name type="scientific">Ruminiclostridium cellobioparum subsp. termitidis CT1112</name>
    <dbReference type="NCBI Taxonomy" id="1195236"/>
    <lineage>
        <taxon>Bacteria</taxon>
        <taxon>Bacillati</taxon>
        <taxon>Bacillota</taxon>
        <taxon>Clostridia</taxon>
        <taxon>Eubacteriales</taxon>
        <taxon>Oscillospiraceae</taxon>
        <taxon>Ruminiclostridium</taxon>
    </lineage>
</organism>
<dbReference type="PATRIC" id="fig|1195236.3.peg.1152"/>
<dbReference type="PANTHER" id="PTHR39560">
    <property type="entry name" value="PROTEIN ADENYLYLTRANSFERASE FIC-RELATED"/>
    <property type="match status" value="1"/>
</dbReference>
<accession>S0FVF9</accession>
<evidence type="ECO:0000256" key="1">
    <source>
        <dbReference type="ARBA" id="ARBA00022679"/>
    </source>
</evidence>
<evidence type="ECO:0000256" key="5">
    <source>
        <dbReference type="ARBA" id="ARBA00034531"/>
    </source>
</evidence>
<dbReference type="InterPro" id="IPR003812">
    <property type="entry name" value="Fido"/>
</dbReference>
<evidence type="ECO:0000256" key="3">
    <source>
        <dbReference type="ARBA" id="ARBA00022741"/>
    </source>
</evidence>
<dbReference type="AlphaFoldDB" id="S0FVF9"/>
<evidence type="ECO:0000259" key="9">
    <source>
        <dbReference type="PROSITE" id="PS51459"/>
    </source>
</evidence>
<dbReference type="STRING" id="1195236.CTER_0858"/>
<keyword evidence="3" id="KW-0547">Nucleotide-binding</keyword>
<evidence type="ECO:0000313" key="10">
    <source>
        <dbReference type="EMBL" id="EMS73154.1"/>
    </source>
</evidence>
<reference evidence="10 11" key="1">
    <citation type="journal article" date="2013" name="Genome Announc.">
        <title>Draft Genome Sequence of the Cellulolytic, Mesophilic, Anaerobic Bacterium Clostridium termitidis Strain CT1112 (DSM 5398).</title>
        <authorList>
            <person name="Lal S."/>
            <person name="Ramachandran U."/>
            <person name="Zhang X."/>
            <person name="Munir R."/>
            <person name="Sparling R."/>
            <person name="Levin D.B."/>
        </authorList>
    </citation>
    <scope>NUCLEOTIDE SEQUENCE [LARGE SCALE GENOMIC DNA]</scope>
    <source>
        <strain evidence="10 11">CT1112</strain>
    </source>
</reference>
<evidence type="ECO:0000313" key="11">
    <source>
        <dbReference type="Proteomes" id="UP000014155"/>
    </source>
</evidence>
<dbReference type="GO" id="GO:0051302">
    <property type="term" value="P:regulation of cell division"/>
    <property type="evidence" value="ECO:0007669"/>
    <property type="project" value="TreeGrafter"/>
</dbReference>
<evidence type="ECO:0000256" key="4">
    <source>
        <dbReference type="ARBA" id="ARBA00022840"/>
    </source>
</evidence>
<keyword evidence="10" id="KW-0132">Cell division</keyword>
<dbReference type="eggNOG" id="COG2184">
    <property type="taxonomic scope" value="Bacteria"/>
</dbReference>
<dbReference type="GO" id="GO:0070733">
    <property type="term" value="F:AMPylase activity"/>
    <property type="evidence" value="ECO:0007669"/>
    <property type="project" value="UniProtKB-EC"/>
</dbReference>
<evidence type="ECO:0000256" key="7">
    <source>
        <dbReference type="ARBA" id="ARBA00048696"/>
    </source>
</evidence>
<keyword evidence="4" id="KW-0067">ATP-binding</keyword>
<proteinExistence type="predicted"/>
<dbReference type="GO" id="GO:0051301">
    <property type="term" value="P:cell division"/>
    <property type="evidence" value="ECO:0007669"/>
    <property type="project" value="UniProtKB-KW"/>
</dbReference>
<comment type="catalytic activity">
    <reaction evidence="7">
        <text>L-tyrosyl-[protein] + ATP = O-(5'-adenylyl)-L-tyrosyl-[protein] + diphosphate</text>
        <dbReference type="Rhea" id="RHEA:54288"/>
        <dbReference type="Rhea" id="RHEA-COMP:10136"/>
        <dbReference type="Rhea" id="RHEA-COMP:13846"/>
        <dbReference type="ChEBI" id="CHEBI:30616"/>
        <dbReference type="ChEBI" id="CHEBI:33019"/>
        <dbReference type="ChEBI" id="CHEBI:46858"/>
        <dbReference type="ChEBI" id="CHEBI:83624"/>
        <dbReference type="EC" id="2.7.7.108"/>
    </reaction>
</comment>
<feature type="compositionally biased region" description="Basic and acidic residues" evidence="8">
    <location>
        <begin position="219"/>
        <end position="236"/>
    </location>
</feature>
<evidence type="ECO:0000256" key="8">
    <source>
        <dbReference type="SAM" id="MobiDB-lite"/>
    </source>
</evidence>
<dbReference type="RefSeq" id="WP_004624006.1">
    <property type="nucleotide sequence ID" value="NZ_AORV01000021.1"/>
</dbReference>
<dbReference type="InterPro" id="IPR036597">
    <property type="entry name" value="Fido-like_dom_sf"/>
</dbReference>
<comment type="caution">
    <text evidence="10">The sequence shown here is derived from an EMBL/GenBank/DDBJ whole genome shotgun (WGS) entry which is preliminary data.</text>
</comment>
<evidence type="ECO:0000256" key="2">
    <source>
        <dbReference type="ARBA" id="ARBA00022695"/>
    </source>
</evidence>
<dbReference type="SUPFAM" id="SSF140931">
    <property type="entry name" value="Fic-like"/>
    <property type="match status" value="1"/>
</dbReference>